<dbReference type="InterPro" id="IPR019533">
    <property type="entry name" value="Peptidase_S26"/>
</dbReference>
<dbReference type="GO" id="GO:0016020">
    <property type="term" value="C:membrane"/>
    <property type="evidence" value="ECO:0007669"/>
    <property type="project" value="UniProtKB-SubCell"/>
</dbReference>
<sequence length="300" mass="33312">MVGGPGVGLWRPVRRISLDRKRQAGGHKSGRDQCRKHRPLLHRVPGFAGHRSFRIGQSFKYRHSDIFGGARCSLCASWYVQGLSVLVLAFLASCLAAFAIRSFLFQPFSIPASSMVPTLEVGDYLFASKFAYGYSRHSVPFGLLPIEGRTFDTTPAPGDIAVFRRPSDPYRLHQAHCRPSWRQDPDDDGVLHINDQAVKLEETGSYSSDEIRSAKVQCETLQNGVSYSVLDVIDGSTGDNTQPVVVPAGRYFMLADNRDSSAIAVLIWALFRMRIWSARAFACFGTPEESTTRHGTPWTV</sequence>
<evidence type="ECO:0000313" key="5">
    <source>
        <dbReference type="EMBL" id="PAP96479.1"/>
    </source>
</evidence>
<dbReference type="CDD" id="cd06530">
    <property type="entry name" value="S26_SPase_I"/>
    <property type="match status" value="1"/>
</dbReference>
<evidence type="ECO:0000256" key="3">
    <source>
        <dbReference type="RuleBase" id="RU362042"/>
    </source>
</evidence>
<evidence type="ECO:0000256" key="1">
    <source>
        <dbReference type="ARBA" id="ARBA00009370"/>
    </source>
</evidence>
<keyword evidence="3" id="KW-0378">Hydrolase</keyword>
<comment type="caution">
    <text evidence="5">The sequence shown here is derived from an EMBL/GenBank/DDBJ whole genome shotgun (WGS) entry which is preliminary data.</text>
</comment>
<comment type="catalytic activity">
    <reaction evidence="3">
        <text>Cleavage of hydrophobic, N-terminal signal or leader sequences from secreted and periplasmic proteins.</text>
        <dbReference type="EC" id="3.4.21.89"/>
    </reaction>
</comment>
<evidence type="ECO:0000313" key="6">
    <source>
        <dbReference type="Proteomes" id="UP000215931"/>
    </source>
</evidence>
<organism evidence="5 6">
    <name type="scientific">Mesorhizobium wenxiniae</name>
    <dbReference type="NCBI Taxonomy" id="2014805"/>
    <lineage>
        <taxon>Bacteria</taxon>
        <taxon>Pseudomonadati</taxon>
        <taxon>Pseudomonadota</taxon>
        <taxon>Alphaproteobacteria</taxon>
        <taxon>Hyphomicrobiales</taxon>
        <taxon>Phyllobacteriaceae</taxon>
        <taxon>Mesorhizobium</taxon>
    </lineage>
</organism>
<dbReference type="EMBL" id="NPKH01000014">
    <property type="protein sequence ID" value="PAP96479.1"/>
    <property type="molecule type" value="Genomic_DNA"/>
</dbReference>
<keyword evidence="3" id="KW-1133">Transmembrane helix</keyword>
<feature type="transmembrane region" description="Helical" evidence="3">
    <location>
        <begin position="78"/>
        <end position="100"/>
    </location>
</feature>
<keyword evidence="3" id="KW-0812">Transmembrane</keyword>
<keyword evidence="6" id="KW-1185">Reference proteome</keyword>
<protein>
    <recommendedName>
        <fullName evidence="2 3">Signal peptidase I</fullName>
        <ecNumber evidence="3">3.4.21.89</ecNumber>
    </recommendedName>
</protein>
<evidence type="ECO:0000256" key="2">
    <source>
        <dbReference type="ARBA" id="ARBA00019232"/>
    </source>
</evidence>
<dbReference type="Pfam" id="PF10502">
    <property type="entry name" value="Peptidase_S26"/>
    <property type="match status" value="1"/>
</dbReference>
<proteinExistence type="inferred from homology"/>
<dbReference type="GO" id="GO:0009003">
    <property type="term" value="F:signal peptidase activity"/>
    <property type="evidence" value="ECO:0007669"/>
    <property type="project" value="UniProtKB-EC"/>
</dbReference>
<dbReference type="EC" id="3.4.21.89" evidence="3"/>
<accession>A0A271KN94</accession>
<dbReference type="AlphaFoldDB" id="A0A271KN94"/>
<dbReference type="GO" id="GO:0006465">
    <property type="term" value="P:signal peptide processing"/>
    <property type="evidence" value="ECO:0007669"/>
    <property type="project" value="InterPro"/>
</dbReference>
<feature type="domain" description="Peptidase S26" evidence="4">
    <location>
        <begin position="86"/>
        <end position="168"/>
    </location>
</feature>
<reference evidence="5 6" key="1">
    <citation type="submission" date="2017-08" db="EMBL/GenBank/DDBJ databases">
        <title>Mesorhizobium wenxinae sp. nov., a novel rhizobial species isolated from root nodules of chickpea (Cicer arietinum L.).</title>
        <authorList>
            <person name="Zhang J."/>
        </authorList>
    </citation>
    <scope>NUCLEOTIDE SEQUENCE [LARGE SCALE GENOMIC DNA]</scope>
    <source>
        <strain evidence="6">WYCCWR 10019</strain>
    </source>
</reference>
<dbReference type="InterPro" id="IPR000223">
    <property type="entry name" value="Pept_S26A_signal_pept_1"/>
</dbReference>
<keyword evidence="3" id="KW-0645">Protease</keyword>
<name>A0A271KN94_9HYPH</name>
<dbReference type="NCBIfam" id="TIGR02227">
    <property type="entry name" value="sigpep_I_bact"/>
    <property type="match status" value="1"/>
</dbReference>
<dbReference type="GO" id="GO:0004252">
    <property type="term" value="F:serine-type endopeptidase activity"/>
    <property type="evidence" value="ECO:0007669"/>
    <property type="project" value="InterPro"/>
</dbReference>
<dbReference type="PANTHER" id="PTHR43390:SF1">
    <property type="entry name" value="CHLOROPLAST PROCESSING PEPTIDASE"/>
    <property type="match status" value="1"/>
</dbReference>
<gene>
    <name evidence="5" type="primary">lepB</name>
    <name evidence="5" type="ORF">CIT31_07465</name>
</gene>
<dbReference type="PRINTS" id="PR00727">
    <property type="entry name" value="LEADERPTASE"/>
</dbReference>
<dbReference type="SUPFAM" id="SSF51306">
    <property type="entry name" value="LexA/Signal peptidase"/>
    <property type="match status" value="1"/>
</dbReference>
<dbReference type="Gene3D" id="2.10.109.10">
    <property type="entry name" value="Umud Fragment, subunit A"/>
    <property type="match status" value="1"/>
</dbReference>
<dbReference type="OrthoDB" id="9815782at2"/>
<comment type="subcellular location">
    <subcellularLocation>
        <location evidence="3">Membrane</location>
        <topology evidence="3">Single-pass type II membrane protein</topology>
    </subcellularLocation>
</comment>
<keyword evidence="3" id="KW-0472">Membrane</keyword>
<dbReference type="Proteomes" id="UP000215931">
    <property type="component" value="Unassembled WGS sequence"/>
</dbReference>
<dbReference type="PANTHER" id="PTHR43390">
    <property type="entry name" value="SIGNAL PEPTIDASE I"/>
    <property type="match status" value="1"/>
</dbReference>
<evidence type="ECO:0000259" key="4">
    <source>
        <dbReference type="Pfam" id="PF10502"/>
    </source>
</evidence>
<comment type="similarity">
    <text evidence="1 3">Belongs to the peptidase S26 family.</text>
</comment>
<dbReference type="InterPro" id="IPR036286">
    <property type="entry name" value="LexA/Signal_pep-like_sf"/>
</dbReference>